<organism evidence="1 2">
    <name type="scientific">Bacteroides fragilis str. 3988T(B)14</name>
    <dbReference type="NCBI Taxonomy" id="1339315"/>
    <lineage>
        <taxon>Bacteria</taxon>
        <taxon>Pseudomonadati</taxon>
        <taxon>Bacteroidota</taxon>
        <taxon>Bacteroidia</taxon>
        <taxon>Bacteroidales</taxon>
        <taxon>Bacteroidaceae</taxon>
        <taxon>Bacteroides</taxon>
    </lineage>
</organism>
<dbReference type="EMBL" id="JGCY01000257">
    <property type="protein sequence ID" value="EXY74894.1"/>
    <property type="molecule type" value="Genomic_DNA"/>
</dbReference>
<sequence>MAHTTVVDGMTVTPTCLQTAHKQNPISVRLGCIRRKIYLVDKINKHHGRHRQSCTRNRDTIYETVLLQQVIGLFEINCYHNFAY</sequence>
<proteinExistence type="predicted"/>
<dbReference type="Proteomes" id="UP000020529">
    <property type="component" value="Unassembled WGS sequence"/>
</dbReference>
<accession>A0A015SRQ5</accession>
<protein>
    <submittedName>
        <fullName evidence="1">Uncharacterized protein</fullName>
    </submittedName>
</protein>
<evidence type="ECO:0000313" key="1">
    <source>
        <dbReference type="EMBL" id="EXY74894.1"/>
    </source>
</evidence>
<gene>
    <name evidence="1" type="ORF">M124_1288</name>
</gene>
<name>A0A015SRQ5_BACFG</name>
<evidence type="ECO:0000313" key="2">
    <source>
        <dbReference type="Proteomes" id="UP000020529"/>
    </source>
</evidence>
<dbReference type="AlphaFoldDB" id="A0A015SRQ5"/>
<comment type="caution">
    <text evidence="1">The sequence shown here is derived from an EMBL/GenBank/DDBJ whole genome shotgun (WGS) entry which is preliminary data.</text>
</comment>
<reference evidence="1 2" key="1">
    <citation type="submission" date="2014-02" db="EMBL/GenBank/DDBJ databases">
        <authorList>
            <person name="Sears C."/>
            <person name="Carroll K."/>
            <person name="Sack B.R."/>
            <person name="Qadri F."/>
            <person name="Myers L.L."/>
            <person name="Chung G.-T."/>
            <person name="Escheverria P."/>
            <person name="Fraser C.M."/>
            <person name="Sadzewicz L."/>
            <person name="Shefchek K.A."/>
            <person name="Tallon L."/>
            <person name="Das S.P."/>
            <person name="Daugherty S."/>
            <person name="Mongodin E.F."/>
        </authorList>
    </citation>
    <scope>NUCLEOTIDE SEQUENCE [LARGE SCALE GENOMIC DNA]</scope>
    <source>
        <strain evidence="2">3988T(B)14</strain>
    </source>
</reference>